<dbReference type="EMBL" id="CZKA01000066">
    <property type="protein sequence ID" value="CUR59878.1"/>
    <property type="molecule type" value="Genomic_DNA"/>
</dbReference>
<evidence type="ECO:0000256" key="2">
    <source>
        <dbReference type="ARBA" id="ARBA00023002"/>
    </source>
</evidence>
<name>A0A2P2CD13_9ZZZZ</name>
<dbReference type="SUPFAM" id="SSF51735">
    <property type="entry name" value="NAD(P)-binding Rossmann-fold domains"/>
    <property type="match status" value="1"/>
</dbReference>
<dbReference type="FunFam" id="3.40.50.720:FF:000084">
    <property type="entry name" value="Short-chain dehydrogenase reductase"/>
    <property type="match status" value="1"/>
</dbReference>
<comment type="similarity">
    <text evidence="1">Belongs to the short-chain dehydrogenases/reductases (SDR) family.</text>
</comment>
<dbReference type="Gene3D" id="3.40.50.720">
    <property type="entry name" value="NAD(P)-binding Rossmann-like Domain"/>
    <property type="match status" value="1"/>
</dbReference>
<dbReference type="InterPro" id="IPR020904">
    <property type="entry name" value="Sc_DH/Rdtase_CS"/>
</dbReference>
<dbReference type="PRINTS" id="PR00080">
    <property type="entry name" value="SDRFAMILY"/>
</dbReference>
<protein>
    <submittedName>
        <fullName evidence="4">Short-chain dehydrogenase/reductase SDR</fullName>
    </submittedName>
</protein>
<dbReference type="Pfam" id="PF00106">
    <property type="entry name" value="adh_short"/>
    <property type="match status" value="1"/>
</dbReference>
<evidence type="ECO:0000313" key="4">
    <source>
        <dbReference type="EMBL" id="CUR59878.1"/>
    </source>
</evidence>
<dbReference type="GO" id="GO:0016491">
    <property type="term" value="F:oxidoreductase activity"/>
    <property type="evidence" value="ECO:0007669"/>
    <property type="project" value="UniProtKB-KW"/>
</dbReference>
<dbReference type="CDD" id="cd05233">
    <property type="entry name" value="SDR_c"/>
    <property type="match status" value="1"/>
</dbReference>
<evidence type="ECO:0000256" key="3">
    <source>
        <dbReference type="ARBA" id="ARBA00023027"/>
    </source>
</evidence>
<keyword evidence="3" id="KW-0520">NAD</keyword>
<dbReference type="AlphaFoldDB" id="A0A2P2CD13"/>
<organism evidence="4">
    <name type="scientific">metagenome</name>
    <dbReference type="NCBI Taxonomy" id="256318"/>
    <lineage>
        <taxon>unclassified sequences</taxon>
        <taxon>metagenomes</taxon>
    </lineage>
</organism>
<dbReference type="PANTHER" id="PTHR24321:SF8">
    <property type="entry name" value="ESTRADIOL 17-BETA-DEHYDROGENASE 8-RELATED"/>
    <property type="match status" value="1"/>
</dbReference>
<accession>A0A2P2CD13</accession>
<gene>
    <name evidence="4" type="ORF">NOCA2690010</name>
</gene>
<proteinExistence type="inferred from homology"/>
<keyword evidence="2" id="KW-0560">Oxidoreductase</keyword>
<evidence type="ECO:0000256" key="1">
    <source>
        <dbReference type="ARBA" id="ARBA00006484"/>
    </source>
</evidence>
<dbReference type="PRINTS" id="PR00081">
    <property type="entry name" value="GDHRDH"/>
</dbReference>
<dbReference type="InterPro" id="IPR023985">
    <property type="entry name" value="SDR_subfam_1"/>
</dbReference>
<dbReference type="NCBIfam" id="TIGR03971">
    <property type="entry name" value="SDR_subfam_1"/>
    <property type="match status" value="1"/>
</dbReference>
<dbReference type="InterPro" id="IPR002347">
    <property type="entry name" value="SDR_fam"/>
</dbReference>
<dbReference type="InterPro" id="IPR036291">
    <property type="entry name" value="NAD(P)-bd_dom_sf"/>
</dbReference>
<dbReference type="NCBIfam" id="NF009467">
    <property type="entry name" value="PRK12826.1-3"/>
    <property type="match status" value="1"/>
</dbReference>
<sequence>MSGRVAGQVALVTGAARGQGRSHAVRLAEEGADIIALDLCSDLPLVPYPLGTLDDLAETVRLVEATGQRVVARVADVRDFASVDEVVRAGVAELGRLDIVCANAGVNIPAPAHEITEEQWHTVIDVDLSGVWRTAKAAIPHLIAGERGGSIIITSSAAGLKGYANIAHYTAAKHGLNGLMKTLAQELAEHHIRCNSVNPTQVDTPMIMNDPMFRLFCPDLAAPTRADFAPVSQAMNALPLPWVEARDVSNSVLFLASAEARYITGVALPVDAGVLVK</sequence>
<dbReference type="PROSITE" id="PS00061">
    <property type="entry name" value="ADH_SHORT"/>
    <property type="match status" value="1"/>
</dbReference>
<reference evidence="4" key="1">
    <citation type="submission" date="2015-08" db="EMBL/GenBank/DDBJ databases">
        <authorList>
            <person name="Babu N.S."/>
            <person name="Beckwith C.J."/>
            <person name="Beseler K.G."/>
            <person name="Brison A."/>
            <person name="Carone J.V."/>
            <person name="Caskin T.P."/>
            <person name="Diamond M."/>
            <person name="Durham M.E."/>
            <person name="Foxe J.M."/>
            <person name="Go M."/>
            <person name="Henderson B.A."/>
            <person name="Jones I.B."/>
            <person name="McGettigan J.A."/>
            <person name="Micheletti S.J."/>
            <person name="Nasrallah M.E."/>
            <person name="Ortiz D."/>
            <person name="Piller C.R."/>
            <person name="Privatt S.R."/>
            <person name="Schneider S.L."/>
            <person name="Sharp S."/>
            <person name="Smith T.C."/>
            <person name="Stanton J.D."/>
            <person name="Ullery H.E."/>
            <person name="Wilson R.J."/>
            <person name="Serrano M.G."/>
            <person name="Buck G."/>
            <person name="Lee V."/>
            <person name="Wang Y."/>
            <person name="Carvalho R."/>
            <person name="Voegtly L."/>
            <person name="Shi R."/>
            <person name="Duckworth R."/>
            <person name="Johnson A."/>
            <person name="Loviza R."/>
            <person name="Walstead R."/>
            <person name="Shah Z."/>
            <person name="Kiflezghi M."/>
            <person name="Wade K."/>
            <person name="Ball S.L."/>
            <person name="Bradley K.W."/>
            <person name="Asai D.J."/>
            <person name="Bowman C.A."/>
            <person name="Russell D.A."/>
            <person name="Pope W.H."/>
            <person name="Jacobs-Sera D."/>
            <person name="Hendrix R.W."/>
            <person name="Hatfull G.F."/>
        </authorList>
    </citation>
    <scope>NUCLEOTIDE SEQUENCE</scope>
</reference>
<dbReference type="PANTHER" id="PTHR24321">
    <property type="entry name" value="DEHYDROGENASES, SHORT CHAIN"/>
    <property type="match status" value="1"/>
</dbReference>